<sequence>MPLPYIVEGFENAVDAPALHQQTSVTMRSDDWLKMRVLKRLQNAKAIRQKAPTSRLCRWARKLANL</sequence>
<dbReference type="AlphaFoldDB" id="A0A7E4W2F4"/>
<proteinExistence type="predicted"/>
<keyword evidence="1" id="KW-1185">Reference proteome</keyword>
<accession>A0A7E4W2F4</accession>
<protein>
    <submittedName>
        <fullName evidence="2">Uncharacterized protein</fullName>
    </submittedName>
</protein>
<reference evidence="1" key="1">
    <citation type="journal article" date="2013" name="Genetics">
        <title>The draft genome and transcriptome of Panagrellus redivivus are shaped by the harsh demands of a free-living lifestyle.</title>
        <authorList>
            <person name="Srinivasan J."/>
            <person name="Dillman A.R."/>
            <person name="Macchietto M.G."/>
            <person name="Heikkinen L."/>
            <person name="Lakso M."/>
            <person name="Fracchia K.M."/>
            <person name="Antoshechkin I."/>
            <person name="Mortazavi A."/>
            <person name="Wong G."/>
            <person name="Sternberg P.W."/>
        </authorList>
    </citation>
    <scope>NUCLEOTIDE SEQUENCE [LARGE SCALE GENOMIC DNA]</scope>
    <source>
        <strain evidence="1">MT8872</strain>
    </source>
</reference>
<dbReference type="WBParaSite" id="Pan_g6514.t1">
    <property type="protein sequence ID" value="Pan_g6514.t1"/>
    <property type="gene ID" value="Pan_g6514"/>
</dbReference>
<dbReference type="Proteomes" id="UP000492821">
    <property type="component" value="Unassembled WGS sequence"/>
</dbReference>
<evidence type="ECO:0000313" key="2">
    <source>
        <dbReference type="WBParaSite" id="Pan_g6514.t1"/>
    </source>
</evidence>
<name>A0A7E4W2F4_PANRE</name>
<evidence type="ECO:0000313" key="1">
    <source>
        <dbReference type="Proteomes" id="UP000492821"/>
    </source>
</evidence>
<organism evidence="1 2">
    <name type="scientific">Panagrellus redivivus</name>
    <name type="common">Microworm</name>
    <dbReference type="NCBI Taxonomy" id="6233"/>
    <lineage>
        <taxon>Eukaryota</taxon>
        <taxon>Metazoa</taxon>
        <taxon>Ecdysozoa</taxon>
        <taxon>Nematoda</taxon>
        <taxon>Chromadorea</taxon>
        <taxon>Rhabditida</taxon>
        <taxon>Tylenchina</taxon>
        <taxon>Panagrolaimomorpha</taxon>
        <taxon>Panagrolaimoidea</taxon>
        <taxon>Panagrolaimidae</taxon>
        <taxon>Panagrellus</taxon>
    </lineage>
</organism>
<reference evidence="2" key="2">
    <citation type="submission" date="2020-10" db="UniProtKB">
        <authorList>
            <consortium name="WormBaseParasite"/>
        </authorList>
    </citation>
    <scope>IDENTIFICATION</scope>
</reference>